<reference evidence="1" key="2">
    <citation type="journal article" date="2015" name="Fish Shellfish Immunol.">
        <title>Early steps in the European eel (Anguilla anguilla)-Vibrio vulnificus interaction in the gills: Role of the RtxA13 toxin.</title>
        <authorList>
            <person name="Callol A."/>
            <person name="Pajuelo D."/>
            <person name="Ebbesson L."/>
            <person name="Teles M."/>
            <person name="MacKenzie S."/>
            <person name="Amaro C."/>
        </authorList>
    </citation>
    <scope>NUCLEOTIDE SEQUENCE</scope>
</reference>
<sequence length="76" mass="8573">MPHNPLPFRKGHFDPRLTQCRCLSSSFLLQALDKYRVYFGVKLVGEPMSIIEKPAQFCSPKDAHATQVSARAGRVQ</sequence>
<reference evidence="1" key="1">
    <citation type="submission" date="2014-11" db="EMBL/GenBank/DDBJ databases">
        <authorList>
            <person name="Amaro Gonzalez C."/>
        </authorList>
    </citation>
    <scope>NUCLEOTIDE SEQUENCE</scope>
</reference>
<accession>A0A0E9UZ28</accession>
<protein>
    <submittedName>
        <fullName evidence="1">Uncharacterized protein</fullName>
    </submittedName>
</protein>
<dbReference type="EMBL" id="GBXM01037576">
    <property type="protein sequence ID" value="JAH71001.1"/>
    <property type="molecule type" value="Transcribed_RNA"/>
</dbReference>
<dbReference type="AlphaFoldDB" id="A0A0E9UZ28"/>
<organism evidence="1">
    <name type="scientific">Anguilla anguilla</name>
    <name type="common">European freshwater eel</name>
    <name type="synonym">Muraena anguilla</name>
    <dbReference type="NCBI Taxonomy" id="7936"/>
    <lineage>
        <taxon>Eukaryota</taxon>
        <taxon>Metazoa</taxon>
        <taxon>Chordata</taxon>
        <taxon>Craniata</taxon>
        <taxon>Vertebrata</taxon>
        <taxon>Euteleostomi</taxon>
        <taxon>Actinopterygii</taxon>
        <taxon>Neopterygii</taxon>
        <taxon>Teleostei</taxon>
        <taxon>Anguilliformes</taxon>
        <taxon>Anguillidae</taxon>
        <taxon>Anguilla</taxon>
    </lineage>
</organism>
<proteinExistence type="predicted"/>
<evidence type="ECO:0000313" key="1">
    <source>
        <dbReference type="EMBL" id="JAH71001.1"/>
    </source>
</evidence>
<name>A0A0E9UZ28_ANGAN</name>